<gene>
    <name evidence="2" type="ORF">KUV50_05315</name>
</gene>
<protein>
    <recommendedName>
        <fullName evidence="4">Cell division protein FtsQ</fullName>
    </recommendedName>
</protein>
<comment type="caution">
    <text evidence="2">The sequence shown here is derived from an EMBL/GenBank/DDBJ whole genome shotgun (WGS) entry which is preliminary data.</text>
</comment>
<keyword evidence="1" id="KW-0812">Transmembrane</keyword>
<dbReference type="Proteomes" id="UP000753961">
    <property type="component" value="Unassembled WGS sequence"/>
</dbReference>
<dbReference type="RefSeq" id="WP_222579063.1">
    <property type="nucleotide sequence ID" value="NZ_JAHVHU010000005.1"/>
</dbReference>
<reference evidence="2" key="1">
    <citation type="submission" date="2021-06" db="EMBL/GenBank/DDBJ databases">
        <title>44 bacteria genomes isolated from Dapeng, Shenzhen.</title>
        <authorList>
            <person name="Zheng W."/>
            <person name="Yu S."/>
            <person name="Huang Y."/>
        </authorList>
    </citation>
    <scope>NUCLEOTIDE SEQUENCE</scope>
    <source>
        <strain evidence="2">DP5N28-2</strain>
    </source>
</reference>
<keyword evidence="1" id="KW-1133">Transmembrane helix</keyword>
<evidence type="ECO:0000256" key="1">
    <source>
        <dbReference type="SAM" id="Phobius"/>
    </source>
</evidence>
<organism evidence="2 3">
    <name type="scientific">Membranihabitans marinus</name>
    <dbReference type="NCBI Taxonomy" id="1227546"/>
    <lineage>
        <taxon>Bacteria</taxon>
        <taxon>Pseudomonadati</taxon>
        <taxon>Bacteroidota</taxon>
        <taxon>Saprospiria</taxon>
        <taxon>Saprospirales</taxon>
        <taxon>Saprospiraceae</taxon>
        <taxon>Membranihabitans</taxon>
    </lineage>
</organism>
<keyword evidence="3" id="KW-1185">Reference proteome</keyword>
<evidence type="ECO:0000313" key="2">
    <source>
        <dbReference type="EMBL" id="MBY5957544.1"/>
    </source>
</evidence>
<feature type="transmembrane region" description="Helical" evidence="1">
    <location>
        <begin position="12"/>
        <end position="34"/>
    </location>
</feature>
<proteinExistence type="predicted"/>
<dbReference type="EMBL" id="JAHVHU010000005">
    <property type="protein sequence ID" value="MBY5957544.1"/>
    <property type="molecule type" value="Genomic_DNA"/>
</dbReference>
<dbReference type="AlphaFoldDB" id="A0A953HM05"/>
<accession>A0A953HM05</accession>
<evidence type="ECO:0000313" key="3">
    <source>
        <dbReference type="Proteomes" id="UP000753961"/>
    </source>
</evidence>
<evidence type="ECO:0008006" key="4">
    <source>
        <dbReference type="Google" id="ProtNLM"/>
    </source>
</evidence>
<sequence>MTDRKKHINRLIGLAASVLVIAAVVGLYTSFGFLEKRNLSGVEFTVLDQSTENSLLDSVDVQYPLAELYSGGLQNIAVDSVSLADIEEKYRSNPFVKDCRTYIDKHSVLQIELVERIPQLRILSQNGGDYYIDRDGVAMPVSDHYTPRTMLATGAIPLLPLEENVDSSAVHKDLFRLAQAIESDPFMTSFVSEIHVNKKDEIHLYPLVGNFTIRLSKTNDLDKKFENLKIFLRDGLSRLGWNTYSELVIDYENQIIGKKIVNP</sequence>
<keyword evidence="1" id="KW-0472">Membrane</keyword>
<name>A0A953HM05_9BACT</name>